<dbReference type="Gene3D" id="1.10.10.10">
    <property type="entry name" value="Winged helix-like DNA-binding domain superfamily/Winged helix DNA-binding domain"/>
    <property type="match status" value="1"/>
</dbReference>
<organism evidence="2 3">
    <name type="scientific">Pseudolactococcus chungangensis CAU 28 = DSM 22330</name>
    <dbReference type="NCBI Taxonomy" id="1122154"/>
    <lineage>
        <taxon>Bacteria</taxon>
        <taxon>Bacillati</taxon>
        <taxon>Bacillota</taxon>
        <taxon>Bacilli</taxon>
        <taxon>Lactobacillales</taxon>
        <taxon>Streptococcaceae</taxon>
        <taxon>Pseudolactococcus</taxon>
    </lineage>
</organism>
<sequence length="129" mass="14636">MQTVGNLLQEEVTMKQYMLITLLQASSEPSNLSELAVKLGCSRQNIKKLAQSLAKNDYVQFHSGKQNAVWLELTEKAWACKTRNQEIETSALKLLFQSFEENEISQLQTLLGKLALGVTHIENQIKDRK</sequence>
<accession>A0ABX4I7L7</accession>
<dbReference type="InterPro" id="IPR000835">
    <property type="entry name" value="HTH_MarR-typ"/>
</dbReference>
<dbReference type="InterPro" id="IPR036388">
    <property type="entry name" value="WH-like_DNA-bd_sf"/>
</dbReference>
<dbReference type="InterPro" id="IPR036390">
    <property type="entry name" value="WH_DNA-bd_sf"/>
</dbReference>
<reference evidence="2 3" key="1">
    <citation type="submission" date="2014-12" db="EMBL/GenBank/DDBJ databases">
        <title>Draft genome sequences of 10 type strains of Lactococcus.</title>
        <authorList>
            <person name="Sun Z."/>
            <person name="Zhong Z."/>
            <person name="Liu W."/>
            <person name="Zhang W."/>
            <person name="Zhang H."/>
        </authorList>
    </citation>
    <scope>NUCLEOTIDE SEQUENCE [LARGE SCALE GENOMIC DNA]</scope>
    <source>
        <strain evidence="2 3">DSM 22330</strain>
    </source>
</reference>
<proteinExistence type="predicted"/>
<dbReference type="Proteomes" id="UP000218979">
    <property type="component" value="Unassembled WGS sequence"/>
</dbReference>
<comment type="caution">
    <text evidence="2">The sequence shown here is derived from an EMBL/GenBank/DDBJ whole genome shotgun (WGS) entry which is preliminary data.</text>
</comment>
<feature type="domain" description="HTH marR-type" evidence="1">
    <location>
        <begin position="5"/>
        <end position="104"/>
    </location>
</feature>
<gene>
    <name evidence="2" type="ORF">RR45_GL001797</name>
</gene>
<dbReference type="EMBL" id="JXJT01000006">
    <property type="protein sequence ID" value="PCS03978.1"/>
    <property type="molecule type" value="Genomic_DNA"/>
</dbReference>
<name>A0ABX4I7L7_9LACT</name>
<evidence type="ECO:0000313" key="2">
    <source>
        <dbReference type="EMBL" id="PCS03978.1"/>
    </source>
</evidence>
<keyword evidence="3" id="KW-1185">Reference proteome</keyword>
<protein>
    <recommendedName>
        <fullName evidence="1">HTH marR-type domain-containing protein</fullName>
    </recommendedName>
</protein>
<dbReference type="SUPFAM" id="SSF46785">
    <property type="entry name" value="Winged helix' DNA-binding domain"/>
    <property type="match status" value="1"/>
</dbReference>
<evidence type="ECO:0000259" key="1">
    <source>
        <dbReference type="SMART" id="SM00347"/>
    </source>
</evidence>
<evidence type="ECO:0000313" key="3">
    <source>
        <dbReference type="Proteomes" id="UP000218979"/>
    </source>
</evidence>
<dbReference type="SMART" id="SM00347">
    <property type="entry name" value="HTH_MARR"/>
    <property type="match status" value="1"/>
</dbReference>